<proteinExistence type="predicted"/>
<dbReference type="SUPFAM" id="SSF52540">
    <property type="entry name" value="P-loop containing nucleoside triphosphate hydrolases"/>
    <property type="match status" value="1"/>
</dbReference>
<dbReference type="EMBL" id="JAWIZZ010000029">
    <property type="protein sequence ID" value="KAK5781820.1"/>
    <property type="molecule type" value="Genomic_DNA"/>
</dbReference>
<dbReference type="Proteomes" id="UP001306508">
    <property type="component" value="Unassembled WGS sequence"/>
</dbReference>
<evidence type="ECO:0000259" key="1">
    <source>
        <dbReference type="Pfam" id="PF00485"/>
    </source>
</evidence>
<dbReference type="Gene3D" id="3.40.50.300">
    <property type="entry name" value="P-loop containing nucleotide triphosphate hydrolases"/>
    <property type="match status" value="1"/>
</dbReference>
<dbReference type="GO" id="GO:0016301">
    <property type="term" value="F:kinase activity"/>
    <property type="evidence" value="ECO:0007669"/>
    <property type="project" value="InterPro"/>
</dbReference>
<comment type="caution">
    <text evidence="2">The sequence shown here is derived from an EMBL/GenBank/DDBJ whole genome shotgun (WGS) entry which is preliminary data.</text>
</comment>
<dbReference type="AlphaFoldDB" id="A0AAN7WJZ7"/>
<reference evidence="3" key="1">
    <citation type="submission" date="2023-07" db="EMBL/GenBank/DDBJ databases">
        <title>A draft genome of Kazachstania heterogenica Y-27499.</title>
        <authorList>
            <person name="Donic C."/>
            <person name="Kralova J.S."/>
            <person name="Fidel L."/>
            <person name="Ben-Dor S."/>
            <person name="Jung S."/>
        </authorList>
    </citation>
    <scope>NUCLEOTIDE SEQUENCE [LARGE SCALE GENOMIC DNA]</scope>
    <source>
        <strain evidence="3">Y27499</strain>
    </source>
</reference>
<gene>
    <name evidence="2" type="ORF">RI543_000721</name>
</gene>
<organism evidence="2 3">
    <name type="scientific">Arxiozyma heterogenica</name>
    <dbReference type="NCBI Taxonomy" id="278026"/>
    <lineage>
        <taxon>Eukaryota</taxon>
        <taxon>Fungi</taxon>
        <taxon>Dikarya</taxon>
        <taxon>Ascomycota</taxon>
        <taxon>Saccharomycotina</taxon>
        <taxon>Saccharomycetes</taxon>
        <taxon>Saccharomycetales</taxon>
        <taxon>Saccharomycetaceae</taxon>
        <taxon>Arxiozyma</taxon>
    </lineage>
</organism>
<sequence>MVEKTLLVNIAGGHATELYITARHIKARLLISYPDADFNIIDLDQSYQNKDQAGLKNYSYKDYDFELLYNELYRQKNDGSRNRSRGRSRNIIILCGCYALYDKRINNLSDLKVYIDCDSDKRLINLIREKECLEGYELNMLLTEYMDHLRIEMDRYIQPTRASADLIIPTTDEKLGEEILISGISHLIKFNDLETNKTENNSNSVSMLKDCKNYQPLWDFQGEFMDLEKSRYYDLS</sequence>
<evidence type="ECO:0000313" key="3">
    <source>
        <dbReference type="Proteomes" id="UP001306508"/>
    </source>
</evidence>
<accession>A0AAN7WJZ7</accession>
<dbReference type="GO" id="GO:0005524">
    <property type="term" value="F:ATP binding"/>
    <property type="evidence" value="ECO:0007669"/>
    <property type="project" value="InterPro"/>
</dbReference>
<evidence type="ECO:0000313" key="2">
    <source>
        <dbReference type="EMBL" id="KAK5781820.1"/>
    </source>
</evidence>
<protein>
    <recommendedName>
        <fullName evidence="1">Phosphoribulokinase/uridine kinase domain-containing protein</fullName>
    </recommendedName>
</protein>
<dbReference type="PANTHER" id="PTHR10285">
    <property type="entry name" value="URIDINE KINASE"/>
    <property type="match status" value="1"/>
</dbReference>
<keyword evidence="3" id="KW-1185">Reference proteome</keyword>
<dbReference type="InterPro" id="IPR006083">
    <property type="entry name" value="PRK/URK"/>
</dbReference>
<name>A0AAN7WJZ7_9SACH</name>
<dbReference type="Pfam" id="PF00485">
    <property type="entry name" value="PRK"/>
    <property type="match status" value="1"/>
</dbReference>
<dbReference type="InterPro" id="IPR027417">
    <property type="entry name" value="P-loop_NTPase"/>
</dbReference>
<feature type="domain" description="Phosphoribulokinase/uridine kinase" evidence="1">
    <location>
        <begin position="82"/>
        <end position="172"/>
    </location>
</feature>